<dbReference type="Proteomes" id="UP000013026">
    <property type="component" value="Chromosome"/>
</dbReference>
<evidence type="ECO:0000256" key="1">
    <source>
        <dbReference type="SAM" id="SignalP"/>
    </source>
</evidence>
<dbReference type="EMBL" id="CP005385">
    <property type="protein sequence ID" value="AGK03542.1"/>
    <property type="molecule type" value="Genomic_DNA"/>
</dbReference>
<dbReference type="OrthoDB" id="27340at2"/>
<evidence type="ECO:0008006" key="6">
    <source>
        <dbReference type="Google" id="ProtNLM"/>
    </source>
</evidence>
<dbReference type="EMBL" id="CP001743">
    <property type="protein sequence ID" value="ADD27088.1"/>
    <property type="molecule type" value="Genomic_DNA"/>
</dbReference>
<gene>
    <name evidence="2" type="ordered locus">Mrub_0310</name>
    <name evidence="3" type="ORF">K649_01170</name>
</gene>
<reference evidence="3" key="2">
    <citation type="submission" date="2013-04" db="EMBL/GenBank/DDBJ databases">
        <title>Non-Hybrid, Finished Microbial Genome Assemblies from Long-Read SMRT Sequencing Data.</title>
        <authorList>
            <person name="Klammer A."/>
            <person name="Drake J."/>
            <person name="Heiner C."/>
            <person name="Clum A."/>
            <person name="Copeland A."/>
            <person name="Huddleston J."/>
            <person name="Eichler E."/>
            <person name="Turner S.W."/>
        </authorList>
    </citation>
    <scope>NUCLEOTIDE SEQUENCE</scope>
    <source>
        <strain evidence="3">DSM 1279</strain>
    </source>
</reference>
<reference evidence="2 4" key="1">
    <citation type="journal article" date="2010" name="Stand. Genomic Sci.">
        <title>Complete genome sequence of Meiothermus ruber type strain (21).</title>
        <authorList>
            <person name="Tindall B.J."/>
            <person name="Sikorski J."/>
            <person name="Lucas S."/>
            <person name="Goltsman E."/>
            <person name="Copeland A."/>
            <person name="Glavina Del Rio T."/>
            <person name="Nolan M."/>
            <person name="Tice H."/>
            <person name="Cheng J.F."/>
            <person name="Han C."/>
            <person name="Pitluck S."/>
            <person name="Liolios K."/>
            <person name="Ivanova N."/>
            <person name="Mavromatis K."/>
            <person name="Ovchinnikova G."/>
            <person name="Pati A."/>
            <person name="Fahnrich R."/>
            <person name="Goodwin L."/>
            <person name="Chen A."/>
            <person name="Palaniappan K."/>
            <person name="Land M."/>
            <person name="Hauser L."/>
            <person name="Chang Y.J."/>
            <person name="Jeffries C.D."/>
            <person name="Rohde M."/>
            <person name="Goker M."/>
            <person name="Woyke T."/>
            <person name="Bristow J."/>
            <person name="Eisen J.A."/>
            <person name="Markowitz V."/>
            <person name="Hugenholtz P."/>
            <person name="Kyrpides N.C."/>
            <person name="Klenk H.P."/>
            <person name="Lapidus A."/>
        </authorList>
    </citation>
    <scope>NUCLEOTIDE SEQUENCE [LARGE SCALE GENOMIC DNA]</scope>
    <source>
        <strain evidence="4">ATCC 35948 / DSM 1279 / VKM B-1258 / 21</strain>
        <strain evidence="2">DSM 1279</strain>
    </source>
</reference>
<organism evidence="3 5">
    <name type="scientific">Meiothermus ruber (strain ATCC 35948 / DSM 1279 / VKM B-1258 / 21)</name>
    <name type="common">Thermus ruber</name>
    <dbReference type="NCBI Taxonomy" id="504728"/>
    <lineage>
        <taxon>Bacteria</taxon>
        <taxon>Thermotogati</taxon>
        <taxon>Deinococcota</taxon>
        <taxon>Deinococci</taxon>
        <taxon>Thermales</taxon>
        <taxon>Thermaceae</taxon>
        <taxon>Meiothermus</taxon>
    </lineage>
</organism>
<evidence type="ECO:0000313" key="2">
    <source>
        <dbReference type="EMBL" id="ADD27088.1"/>
    </source>
</evidence>
<evidence type="ECO:0000313" key="4">
    <source>
        <dbReference type="Proteomes" id="UP000006655"/>
    </source>
</evidence>
<reference evidence="3 5" key="3">
    <citation type="submission" date="2013-04" db="EMBL/GenBank/DDBJ databases">
        <authorList>
            <person name="Chin J."/>
            <person name="Alexander D.H."/>
            <person name="Marks P."/>
            <person name="Korlach J."/>
            <person name="Clum A."/>
            <person name="Copeland A."/>
        </authorList>
    </citation>
    <scope>NUCLEOTIDE SEQUENCE [LARGE SCALE GENOMIC DNA]</scope>
    <source>
        <strain evidence="5">ATCC 35948 / DSM 1279 / VKM B-1258 / 21</strain>
        <strain evidence="3">DSM 1279</strain>
    </source>
</reference>
<name>D3PLX7_MEIRD</name>
<dbReference type="KEGG" id="mrb:Mrub_0310"/>
<proteinExistence type="predicted"/>
<dbReference type="PROSITE" id="PS51257">
    <property type="entry name" value="PROKAR_LIPOPROTEIN"/>
    <property type="match status" value="1"/>
</dbReference>
<dbReference type="AlphaFoldDB" id="D3PLX7"/>
<feature type="signal peptide" evidence="1">
    <location>
        <begin position="1"/>
        <end position="17"/>
    </location>
</feature>
<evidence type="ECO:0000313" key="3">
    <source>
        <dbReference type="EMBL" id="AGK03542.1"/>
    </source>
</evidence>
<dbReference type="KEGG" id="mre:K649_01170"/>
<protein>
    <recommendedName>
        <fullName evidence="6">Lipoprotein</fullName>
    </recommendedName>
</protein>
<feature type="chain" id="PRO_5044729673" description="Lipoprotein" evidence="1">
    <location>
        <begin position="18"/>
        <end position="146"/>
    </location>
</feature>
<keyword evidence="4" id="KW-1185">Reference proteome</keyword>
<accession>D3PLX7</accession>
<dbReference type="PATRIC" id="fig|504728.9.peg.243"/>
<keyword evidence="1" id="KW-0732">Signal</keyword>
<dbReference type="Proteomes" id="UP000006655">
    <property type="component" value="Chromosome"/>
</dbReference>
<dbReference type="STRING" id="504728.K649_01170"/>
<sequence>MLMRPAYLALLLPPLLAACGGQSVFRPPNTPPPPAPGESFSLAADPFTLSRGGTATLTVRVTFNASNLTRVFLRYQSNTGGLEVTPVEQNAVRGSANTQSATFTVTDRGVDPMEKRPFFYIYGIACTSNGCSGQSQRSITIQWSMP</sequence>
<evidence type="ECO:0000313" key="5">
    <source>
        <dbReference type="Proteomes" id="UP000013026"/>
    </source>
</evidence>